<reference evidence="2" key="1">
    <citation type="journal article" date="2023" name="Nat. Plants">
        <title>Single-cell RNA sequencing provides a high-resolution roadmap for understanding the multicellular compartmentation of specialized metabolism.</title>
        <authorList>
            <person name="Sun S."/>
            <person name="Shen X."/>
            <person name="Li Y."/>
            <person name="Li Y."/>
            <person name="Wang S."/>
            <person name="Li R."/>
            <person name="Zhang H."/>
            <person name="Shen G."/>
            <person name="Guo B."/>
            <person name="Wei J."/>
            <person name="Xu J."/>
            <person name="St-Pierre B."/>
            <person name="Chen S."/>
            <person name="Sun C."/>
        </authorList>
    </citation>
    <scope>NUCLEOTIDE SEQUENCE [LARGE SCALE GENOMIC DNA]</scope>
</reference>
<evidence type="ECO:0000313" key="1">
    <source>
        <dbReference type="EMBL" id="KAI5664813.1"/>
    </source>
</evidence>
<dbReference type="EMBL" id="CM044705">
    <property type="protein sequence ID" value="KAI5664813.1"/>
    <property type="molecule type" value="Genomic_DNA"/>
</dbReference>
<sequence>MQASLSLKRDIYNKVIIERDALNVIKAFHDSEEDVQWRGVEVIKEYRKILVKHCS</sequence>
<dbReference type="Proteomes" id="UP001060085">
    <property type="component" value="Linkage Group LG05"/>
</dbReference>
<accession>A0ACC0AUZ8</accession>
<evidence type="ECO:0000313" key="2">
    <source>
        <dbReference type="Proteomes" id="UP001060085"/>
    </source>
</evidence>
<keyword evidence="2" id="KW-1185">Reference proteome</keyword>
<proteinExistence type="predicted"/>
<organism evidence="1 2">
    <name type="scientific">Catharanthus roseus</name>
    <name type="common">Madagascar periwinkle</name>
    <name type="synonym">Vinca rosea</name>
    <dbReference type="NCBI Taxonomy" id="4058"/>
    <lineage>
        <taxon>Eukaryota</taxon>
        <taxon>Viridiplantae</taxon>
        <taxon>Streptophyta</taxon>
        <taxon>Embryophyta</taxon>
        <taxon>Tracheophyta</taxon>
        <taxon>Spermatophyta</taxon>
        <taxon>Magnoliopsida</taxon>
        <taxon>eudicotyledons</taxon>
        <taxon>Gunneridae</taxon>
        <taxon>Pentapetalae</taxon>
        <taxon>asterids</taxon>
        <taxon>lamiids</taxon>
        <taxon>Gentianales</taxon>
        <taxon>Apocynaceae</taxon>
        <taxon>Rauvolfioideae</taxon>
        <taxon>Vinceae</taxon>
        <taxon>Catharanthinae</taxon>
        <taxon>Catharanthus</taxon>
    </lineage>
</organism>
<gene>
    <name evidence="1" type="ORF">M9H77_24136</name>
</gene>
<comment type="caution">
    <text evidence="1">The sequence shown here is derived from an EMBL/GenBank/DDBJ whole genome shotgun (WGS) entry which is preliminary data.</text>
</comment>
<name>A0ACC0AUZ8_CATRO</name>
<protein>
    <submittedName>
        <fullName evidence="1">Uncharacterized protein</fullName>
    </submittedName>
</protein>